<sequence length="82" mass="9490">MKRADRIVESMRRNPRGVKFADAVYVCDLYFGEPRIKGTSHRVYAMPWAGDPRVNIQNDHGMAKPYQIRQVIKAIDKLSKEV</sequence>
<evidence type="ECO:0000313" key="2">
    <source>
        <dbReference type="Proteomes" id="UP001487305"/>
    </source>
</evidence>
<dbReference type="EMBL" id="JBBNOP010000001">
    <property type="protein sequence ID" value="MEQ3361472.1"/>
    <property type="molecule type" value="Genomic_DNA"/>
</dbReference>
<gene>
    <name evidence="1" type="ORF">AAA083_00620</name>
</gene>
<comment type="caution">
    <text evidence="1">The sequence shown here is derived from an EMBL/GenBank/DDBJ whole genome shotgun (WGS) entry which is preliminary data.</text>
</comment>
<accession>A0ABV1JBN7</accession>
<evidence type="ECO:0000313" key="1">
    <source>
        <dbReference type="EMBL" id="MEQ3361472.1"/>
    </source>
</evidence>
<dbReference type="RefSeq" id="WP_102375587.1">
    <property type="nucleotide sequence ID" value="NZ_DBFADM010000002.1"/>
</dbReference>
<name>A0ABV1JBN7_9ACTN</name>
<dbReference type="Proteomes" id="UP001487305">
    <property type="component" value="Unassembled WGS sequence"/>
</dbReference>
<proteinExistence type="predicted"/>
<protein>
    <submittedName>
        <fullName evidence="1">Toxin HicA</fullName>
    </submittedName>
</protein>
<keyword evidence="2" id="KW-1185">Reference proteome</keyword>
<reference evidence="1 2" key="1">
    <citation type="submission" date="2024-04" db="EMBL/GenBank/DDBJ databases">
        <title>Human intestinal bacterial collection.</title>
        <authorList>
            <person name="Pauvert C."/>
            <person name="Hitch T.C.A."/>
            <person name="Clavel T."/>
        </authorList>
    </citation>
    <scope>NUCLEOTIDE SEQUENCE [LARGE SCALE GENOMIC DNA]</scope>
    <source>
        <strain evidence="1 2">CLA-KB-H42</strain>
    </source>
</reference>
<organism evidence="1 2">
    <name type="scientific">Raoultibacter massiliensis</name>
    <dbReference type="NCBI Taxonomy" id="1852371"/>
    <lineage>
        <taxon>Bacteria</taxon>
        <taxon>Bacillati</taxon>
        <taxon>Actinomycetota</taxon>
        <taxon>Coriobacteriia</taxon>
        <taxon>Eggerthellales</taxon>
        <taxon>Eggerthellaceae</taxon>
        <taxon>Raoultibacter</taxon>
    </lineage>
</organism>